<dbReference type="Pfam" id="PF10442">
    <property type="entry name" value="FIST_C"/>
    <property type="match status" value="1"/>
</dbReference>
<dbReference type="PANTHER" id="PTHR40252:SF2">
    <property type="entry name" value="BLR0328 PROTEIN"/>
    <property type="match status" value="1"/>
</dbReference>
<evidence type="ECO:0000313" key="3">
    <source>
        <dbReference type="EMBL" id="SDP29871.1"/>
    </source>
</evidence>
<organism evidence="3 4">
    <name type="scientific">Desulforhopalus singaporensis</name>
    <dbReference type="NCBI Taxonomy" id="91360"/>
    <lineage>
        <taxon>Bacteria</taxon>
        <taxon>Pseudomonadati</taxon>
        <taxon>Thermodesulfobacteriota</taxon>
        <taxon>Desulfobulbia</taxon>
        <taxon>Desulfobulbales</taxon>
        <taxon>Desulfocapsaceae</taxon>
        <taxon>Desulforhopalus</taxon>
    </lineage>
</organism>
<feature type="domain" description="FIST" evidence="1">
    <location>
        <begin position="33"/>
        <end position="228"/>
    </location>
</feature>
<dbReference type="InterPro" id="IPR013702">
    <property type="entry name" value="FIST_domain_N"/>
</dbReference>
<dbReference type="Pfam" id="PF08495">
    <property type="entry name" value="FIST"/>
    <property type="match status" value="1"/>
</dbReference>
<gene>
    <name evidence="3" type="ORF">SAMN05660330_02338</name>
</gene>
<dbReference type="SMART" id="SM01204">
    <property type="entry name" value="FIST_C"/>
    <property type="match status" value="1"/>
</dbReference>
<dbReference type="SMART" id="SM00897">
    <property type="entry name" value="FIST"/>
    <property type="match status" value="1"/>
</dbReference>
<dbReference type="InterPro" id="IPR019494">
    <property type="entry name" value="FIST_C"/>
</dbReference>
<dbReference type="PANTHER" id="PTHR40252">
    <property type="entry name" value="BLR0328 PROTEIN"/>
    <property type="match status" value="1"/>
</dbReference>
<sequence length="383" mass="42516">MLHTAMAVSDDIYFEDALEKVIDECIDKIGAITPQVGIVLTSCMDGDFPAMLRKITDAFPTIELIGCTTDGEITRQSGFIEDSIALLLLASDTATFGAAIAENISINAKESFSRARDEAQRKIGGDPVCGFMFPDGLTTTSTSLDICIREVFGEIFPIFGGTAGDHYTFKGTSQFYNTGVFHDAAPLLLLGGELKVSVSVRKGPVPTGPHYRVNRYEKNVVYEIDDKNALDFYHENMGGYKKQFALFPLAVYQEGSNEYYLRNPYVFDERNRLIRFVGNFPDKCTIRLTQVSRDYTCIAAQQANQEILDRAEQDPEILLLFACTSLRQLLGTRAGEKFALLNTQVQSPFFGFYGYGEISPQRVGLPVNYHSDSYVIVSLDSKS</sequence>
<dbReference type="AlphaFoldDB" id="A0A1H0RK75"/>
<evidence type="ECO:0000313" key="4">
    <source>
        <dbReference type="Proteomes" id="UP000199073"/>
    </source>
</evidence>
<evidence type="ECO:0000259" key="1">
    <source>
        <dbReference type="SMART" id="SM00897"/>
    </source>
</evidence>
<accession>A0A1H0RK75</accession>
<reference evidence="3 4" key="1">
    <citation type="submission" date="2016-10" db="EMBL/GenBank/DDBJ databases">
        <authorList>
            <person name="de Groot N.N."/>
        </authorList>
    </citation>
    <scope>NUCLEOTIDE SEQUENCE [LARGE SCALE GENOMIC DNA]</scope>
    <source>
        <strain evidence="3 4">DSM 12130</strain>
    </source>
</reference>
<evidence type="ECO:0000259" key="2">
    <source>
        <dbReference type="SMART" id="SM01204"/>
    </source>
</evidence>
<name>A0A1H0RK75_9BACT</name>
<feature type="domain" description="FIST C-domain" evidence="2">
    <location>
        <begin position="229"/>
        <end position="361"/>
    </location>
</feature>
<dbReference type="RefSeq" id="WP_092223004.1">
    <property type="nucleotide sequence ID" value="NZ_FNJI01000015.1"/>
</dbReference>
<protein>
    <submittedName>
        <fullName evidence="3">Uncharacterized conserved protein, contains FIST_N domain</fullName>
    </submittedName>
</protein>
<dbReference type="Proteomes" id="UP000199073">
    <property type="component" value="Unassembled WGS sequence"/>
</dbReference>
<proteinExistence type="predicted"/>
<dbReference type="STRING" id="91360.SAMN05660330_02338"/>
<dbReference type="OrthoDB" id="343514at2"/>
<dbReference type="EMBL" id="FNJI01000015">
    <property type="protein sequence ID" value="SDP29871.1"/>
    <property type="molecule type" value="Genomic_DNA"/>
</dbReference>
<keyword evidence="4" id="KW-1185">Reference proteome</keyword>